<dbReference type="SUPFAM" id="SSF159501">
    <property type="entry name" value="EreA/ChaN-like"/>
    <property type="match status" value="1"/>
</dbReference>
<dbReference type="RefSeq" id="WP_087288208.1">
    <property type="nucleotide sequence ID" value="NZ_NFJD01000002.1"/>
</dbReference>
<evidence type="ECO:0008006" key="4">
    <source>
        <dbReference type="Google" id="ProtNLM"/>
    </source>
</evidence>
<reference evidence="3" key="1">
    <citation type="submission" date="2017-04" db="EMBL/GenBank/DDBJ databases">
        <title>Function of individual gut microbiota members based on whole genome sequencing of pure cultures obtained from chicken caecum.</title>
        <authorList>
            <person name="Medvecky M."/>
            <person name="Cejkova D."/>
            <person name="Polansky O."/>
            <person name="Karasova D."/>
            <person name="Kubasova T."/>
            <person name="Cizek A."/>
            <person name="Rychlik I."/>
        </authorList>
    </citation>
    <scope>NUCLEOTIDE SEQUENCE [LARGE SCALE GENOMIC DNA]</scope>
    <source>
        <strain evidence="3">An273</strain>
    </source>
</reference>
<dbReference type="EMBL" id="NFJD01000002">
    <property type="protein sequence ID" value="OUO57032.1"/>
    <property type="molecule type" value="Genomic_DNA"/>
</dbReference>
<dbReference type="AlphaFoldDB" id="A0A1Y4DEG6"/>
<organism evidence="2 3">
    <name type="scientific">Candidatus Avelusimicrobium gallicola</name>
    <dbReference type="NCBI Taxonomy" id="2562704"/>
    <lineage>
        <taxon>Bacteria</taxon>
        <taxon>Pseudomonadati</taxon>
        <taxon>Elusimicrobiota</taxon>
        <taxon>Elusimicrobia</taxon>
        <taxon>Elusimicrobiales</taxon>
        <taxon>Elusimicrobiaceae</taxon>
        <taxon>Candidatus Avelusimicrobium</taxon>
    </lineage>
</organism>
<evidence type="ECO:0000313" key="2">
    <source>
        <dbReference type="EMBL" id="OUO57032.1"/>
    </source>
</evidence>
<feature type="chain" id="PRO_5012576507" description="Haem-binding uptake Tiki superfamily ChaN domain-containing protein" evidence="1">
    <location>
        <begin position="22"/>
        <end position="374"/>
    </location>
</feature>
<dbReference type="OrthoDB" id="277629at2"/>
<keyword evidence="3" id="KW-1185">Reference proteome</keyword>
<name>A0A1Y4DEG6_9BACT</name>
<keyword evidence="1" id="KW-0732">Signal</keyword>
<evidence type="ECO:0000256" key="1">
    <source>
        <dbReference type="SAM" id="SignalP"/>
    </source>
</evidence>
<proteinExistence type="predicted"/>
<dbReference type="Proteomes" id="UP000196368">
    <property type="component" value="Unassembled WGS sequence"/>
</dbReference>
<comment type="caution">
    <text evidence="2">The sequence shown here is derived from an EMBL/GenBank/DDBJ whole genome shotgun (WGS) entry which is preliminary data.</text>
</comment>
<accession>A0A1Y4DEG6</accession>
<feature type="signal peptide" evidence="1">
    <location>
        <begin position="1"/>
        <end position="21"/>
    </location>
</feature>
<protein>
    <recommendedName>
        <fullName evidence="4">Haem-binding uptake Tiki superfamily ChaN domain-containing protein</fullName>
    </recommendedName>
</protein>
<sequence>MKKIVCFLLLVVLVFPQSAFAQAAKALRPLLPALSKSGVQAAGGKCLSFELGNMYMYLPPAVMSAHGADLWNTHISAQLDPALYGAVSKKNNAYIFKSLQRFTQNYEKFHAHSASIVGRIQSCVYTGDIPYAAYLPKDLKTLYLGEVHGIVPLAEEVTRLIQALPKLYPGRKIYLATEFLPAYEQLPLGADRTVTRPEEIAQLLPDTRRVSVRVLYAAVKAGIPVIGLERENELQNFIVRTTRQKPTDQMYEDFSCSFEGVRLRNKMWAQYLRALRQQEPDALIVVYAGFGHVGYNQDFNLPSMLGGDSFVVLFTVPEYLTLNNPLFIYFREEAAVRAQFHSSPRARLVESWVKPSPYKKILGSDMTVILQSEE</sequence>
<evidence type="ECO:0000313" key="3">
    <source>
        <dbReference type="Proteomes" id="UP000196368"/>
    </source>
</evidence>
<gene>
    <name evidence="2" type="ORF">B5F75_04080</name>
</gene>